<dbReference type="EMBL" id="CM026433">
    <property type="protein sequence ID" value="KAG0553659.1"/>
    <property type="molecule type" value="Genomic_DNA"/>
</dbReference>
<feature type="domain" description="Amidase" evidence="1">
    <location>
        <begin position="313"/>
        <end position="434"/>
    </location>
</feature>
<name>A0A8T0G6E0_CERPU</name>
<dbReference type="AlphaFoldDB" id="A0A8T0G6E0"/>
<feature type="domain" description="Amidase" evidence="1">
    <location>
        <begin position="19"/>
        <end position="286"/>
    </location>
</feature>
<keyword evidence="3" id="KW-1185">Reference proteome</keyword>
<accession>A0A8T0G6E0</accession>
<organism evidence="2 3">
    <name type="scientific">Ceratodon purpureus</name>
    <name type="common">Fire moss</name>
    <name type="synonym">Dicranum purpureum</name>
    <dbReference type="NCBI Taxonomy" id="3225"/>
    <lineage>
        <taxon>Eukaryota</taxon>
        <taxon>Viridiplantae</taxon>
        <taxon>Streptophyta</taxon>
        <taxon>Embryophyta</taxon>
        <taxon>Bryophyta</taxon>
        <taxon>Bryophytina</taxon>
        <taxon>Bryopsida</taxon>
        <taxon>Dicranidae</taxon>
        <taxon>Pseudoditrichales</taxon>
        <taxon>Ditrichaceae</taxon>
        <taxon>Ceratodon</taxon>
    </lineage>
</organism>
<evidence type="ECO:0000259" key="1">
    <source>
        <dbReference type="Pfam" id="PF01425"/>
    </source>
</evidence>
<dbReference type="OrthoDB" id="6428749at2759"/>
<evidence type="ECO:0000313" key="3">
    <source>
        <dbReference type="Proteomes" id="UP000822688"/>
    </source>
</evidence>
<dbReference type="Proteomes" id="UP000822688">
    <property type="component" value="Chromosome 12"/>
</dbReference>
<dbReference type="InterPro" id="IPR052739">
    <property type="entry name" value="FAAH2"/>
</dbReference>
<comment type="caution">
    <text evidence="2">The sequence shown here is derived from an EMBL/GenBank/DDBJ whole genome shotgun (WGS) entry which is preliminary data.</text>
</comment>
<dbReference type="InterPro" id="IPR036928">
    <property type="entry name" value="AS_sf"/>
</dbReference>
<protein>
    <recommendedName>
        <fullName evidence="1">Amidase domain-containing protein</fullName>
    </recommendedName>
</protein>
<evidence type="ECO:0000313" key="2">
    <source>
        <dbReference type="EMBL" id="KAG0553659.1"/>
    </source>
</evidence>
<dbReference type="PANTHER" id="PTHR43372">
    <property type="entry name" value="FATTY-ACID AMIDE HYDROLASE"/>
    <property type="match status" value="1"/>
</dbReference>
<dbReference type="GO" id="GO:0012505">
    <property type="term" value="C:endomembrane system"/>
    <property type="evidence" value="ECO:0007669"/>
    <property type="project" value="TreeGrafter"/>
</dbReference>
<reference evidence="2" key="1">
    <citation type="submission" date="2020-06" db="EMBL/GenBank/DDBJ databases">
        <title>WGS assembly of Ceratodon purpureus strain R40.</title>
        <authorList>
            <person name="Carey S.B."/>
            <person name="Jenkins J."/>
            <person name="Shu S."/>
            <person name="Lovell J.T."/>
            <person name="Sreedasyam A."/>
            <person name="Maumus F."/>
            <person name="Tiley G.P."/>
            <person name="Fernandez-Pozo N."/>
            <person name="Barry K."/>
            <person name="Chen C."/>
            <person name="Wang M."/>
            <person name="Lipzen A."/>
            <person name="Daum C."/>
            <person name="Saski C.A."/>
            <person name="Payton A.C."/>
            <person name="Mcbreen J.C."/>
            <person name="Conrad R.E."/>
            <person name="Kollar L.M."/>
            <person name="Olsson S."/>
            <person name="Huttunen S."/>
            <person name="Landis J.B."/>
            <person name="Wickett N.J."/>
            <person name="Johnson M.G."/>
            <person name="Rensing S.A."/>
            <person name="Grimwood J."/>
            <person name="Schmutz J."/>
            <person name="Mcdaniel S.F."/>
        </authorList>
    </citation>
    <scope>NUCLEOTIDE SEQUENCE</scope>
    <source>
        <strain evidence="2">R40</strain>
    </source>
</reference>
<dbReference type="Gene3D" id="3.90.1300.10">
    <property type="entry name" value="Amidase signature (AS) domain"/>
    <property type="match status" value="1"/>
</dbReference>
<proteinExistence type="predicted"/>
<gene>
    <name evidence="2" type="ORF">KC19_12G028800</name>
</gene>
<dbReference type="SUPFAM" id="SSF75304">
    <property type="entry name" value="Amidase signature (AS) enzymes"/>
    <property type="match status" value="1"/>
</dbReference>
<dbReference type="PANTHER" id="PTHR43372:SF4">
    <property type="entry name" value="FATTY-ACID AMIDE HYDROLASE 2"/>
    <property type="match status" value="1"/>
</dbReference>
<dbReference type="Pfam" id="PF01425">
    <property type="entry name" value="Amidase"/>
    <property type="match status" value="2"/>
</dbReference>
<dbReference type="InterPro" id="IPR023631">
    <property type="entry name" value="Amidase_dom"/>
</dbReference>
<sequence>MADMVHKRPLAEQIAFPGLVEHYMSRIWQFDGKVNAVVESSACVPEIPFPDNQASPRALEGLPFLVKDNVDVEGFHTVCGGLEFVGNPPADKDSKHVALLRQLGAIPIGKTNVPYLATDVQTFNEVYGSTCNPYNPELSAGGSSGGSAAAVAAGMAAFALGSDWNGSLRIPAAFCGVSSLRASRGRMGCEKGYGIIPPFPTHGSNITGDVLVSGIFAKTVADLKFVMDAVFPLVPPGEKIQDRRVPLPPPESPTVGVWTSFSGVPLDERIRVSMEAIPRRLESTQVTDDGRRLAARLTSGPSLGMARLHKALQAFTQGLNVGNKELTDKFKQTLKEATSAQKEGGDIIDAFLSESGFSALITPVCAILPHEHNYDHHHFHVNGEKVPYWRTLAGYVAPFSVTGNPIVTMPLCTIDGLPLGIQVVGRRQEDEELLRICVLLERQLGPIRDLLQYT</sequence>